<keyword evidence="2" id="KW-1185">Reference proteome</keyword>
<proteinExistence type="predicted"/>
<organism evidence="1 2">
    <name type="scientific">Chionoecetes opilio</name>
    <name type="common">Atlantic snow crab</name>
    <name type="synonym">Cancer opilio</name>
    <dbReference type="NCBI Taxonomy" id="41210"/>
    <lineage>
        <taxon>Eukaryota</taxon>
        <taxon>Metazoa</taxon>
        <taxon>Ecdysozoa</taxon>
        <taxon>Arthropoda</taxon>
        <taxon>Crustacea</taxon>
        <taxon>Multicrustacea</taxon>
        <taxon>Malacostraca</taxon>
        <taxon>Eumalacostraca</taxon>
        <taxon>Eucarida</taxon>
        <taxon>Decapoda</taxon>
        <taxon>Pleocyemata</taxon>
        <taxon>Brachyura</taxon>
        <taxon>Eubrachyura</taxon>
        <taxon>Majoidea</taxon>
        <taxon>Majidae</taxon>
        <taxon>Chionoecetes</taxon>
    </lineage>
</organism>
<protein>
    <submittedName>
        <fullName evidence="1">Uncharacterized protein</fullName>
    </submittedName>
</protein>
<dbReference type="OrthoDB" id="10066957at2759"/>
<sequence length="186" mass="20907">MAHSVGSDMEELVKAKVDEELANISSNIEGRESRSSSNKTAKEVAAVILPSLANIISVAVSTAVTTALKDFTDKMESRANEMQRYCLLNKYENDKLEQYSRRDNLRISGLVEDEDESEEVLEAKIIELADNIGVKLKPDEISVTHRLGKPREGGRPVIVRFCHRKKKNEIMSNKKKLRQAKEGVHK</sequence>
<comment type="caution">
    <text evidence="1">The sequence shown here is derived from an EMBL/GenBank/DDBJ whole genome shotgun (WGS) entry which is preliminary data.</text>
</comment>
<dbReference type="EMBL" id="JACEEZ010025466">
    <property type="protein sequence ID" value="KAG0700523.1"/>
    <property type="molecule type" value="Genomic_DNA"/>
</dbReference>
<evidence type="ECO:0000313" key="1">
    <source>
        <dbReference type="EMBL" id="KAG0700523.1"/>
    </source>
</evidence>
<dbReference type="AlphaFoldDB" id="A0A8J8WN21"/>
<accession>A0A8J8WN21</accession>
<evidence type="ECO:0000313" key="2">
    <source>
        <dbReference type="Proteomes" id="UP000770661"/>
    </source>
</evidence>
<gene>
    <name evidence="1" type="ORF">GWK47_025543</name>
</gene>
<reference evidence="1" key="1">
    <citation type="submission" date="2020-07" db="EMBL/GenBank/DDBJ databases">
        <title>The High-quality genome of the commercially important snow crab, Chionoecetes opilio.</title>
        <authorList>
            <person name="Jeong J.-H."/>
            <person name="Ryu S."/>
        </authorList>
    </citation>
    <scope>NUCLEOTIDE SEQUENCE</scope>
    <source>
        <strain evidence="1">MADBK_172401_WGS</strain>
        <tissue evidence="1">Digestive gland</tissue>
    </source>
</reference>
<dbReference type="Gene3D" id="3.30.70.1820">
    <property type="entry name" value="L1 transposable element, RRM domain"/>
    <property type="match status" value="1"/>
</dbReference>
<dbReference type="Proteomes" id="UP000770661">
    <property type="component" value="Unassembled WGS sequence"/>
</dbReference>
<name>A0A8J8WN21_CHIOP</name>